<keyword evidence="3" id="KW-0378">Hydrolase</keyword>
<dbReference type="PANTHER" id="PTHR43358:SF4">
    <property type="entry name" value="ALPHA_BETA HYDROLASE FOLD-1 DOMAIN-CONTAINING PROTEIN"/>
    <property type="match status" value="1"/>
</dbReference>
<proteinExistence type="predicted"/>
<dbReference type="PANTHER" id="PTHR43358">
    <property type="entry name" value="ALPHA/BETA-HYDROLASE"/>
    <property type="match status" value="1"/>
</dbReference>
<reference evidence="3 5" key="1">
    <citation type="submission" date="2020-06" db="EMBL/GenBank/DDBJ databases">
        <title>Anoxygenic phototrophic Chloroflexota member uses a Type I reaction center.</title>
        <authorList>
            <person name="Tsuji J.M."/>
            <person name="Shaw N.A."/>
            <person name="Nagashima S."/>
            <person name="Venkiteswaran J."/>
            <person name="Schiff S.L."/>
            <person name="Hanada S."/>
            <person name="Tank M."/>
            <person name="Neufeld J.D."/>
        </authorList>
    </citation>
    <scope>NUCLEOTIDE SEQUENCE [LARGE SCALE GENOMIC DNA]</scope>
    <source>
        <strain evidence="3">L227-S17</strain>
    </source>
</reference>
<dbReference type="EMBL" id="JACATZ010000001">
    <property type="protein sequence ID" value="NWJ46822.1"/>
    <property type="molecule type" value="Genomic_DNA"/>
</dbReference>
<evidence type="ECO:0000313" key="3">
    <source>
        <dbReference type="EMBL" id="NWJ46822.1"/>
    </source>
</evidence>
<organism evidence="3 5">
    <name type="scientific">Candidatus Chlorohelix allophototropha</name>
    <dbReference type="NCBI Taxonomy" id="3003348"/>
    <lineage>
        <taxon>Bacteria</taxon>
        <taxon>Bacillati</taxon>
        <taxon>Chloroflexota</taxon>
        <taxon>Chloroflexia</taxon>
        <taxon>Candidatus Chloroheliales</taxon>
        <taxon>Candidatus Chloroheliaceae</taxon>
        <taxon>Candidatus Chlorohelix</taxon>
    </lineage>
</organism>
<keyword evidence="4" id="KW-0614">Plasmid</keyword>
<evidence type="ECO:0000313" key="4">
    <source>
        <dbReference type="EMBL" id="WJW70193.1"/>
    </source>
</evidence>
<evidence type="ECO:0000259" key="2">
    <source>
        <dbReference type="Pfam" id="PF12697"/>
    </source>
</evidence>
<evidence type="ECO:0000256" key="1">
    <source>
        <dbReference type="SAM" id="SignalP"/>
    </source>
</evidence>
<geneLocation type="plasmid" evidence="4 6">
    <name>unnamed1</name>
</geneLocation>
<evidence type="ECO:0000313" key="6">
    <source>
        <dbReference type="Proteomes" id="UP001431572"/>
    </source>
</evidence>
<evidence type="ECO:0000313" key="5">
    <source>
        <dbReference type="Proteomes" id="UP000521676"/>
    </source>
</evidence>
<keyword evidence="1" id="KW-0732">Signal</keyword>
<accession>A0A8T7M415</accession>
<dbReference type="SUPFAM" id="SSF53474">
    <property type="entry name" value="alpha/beta-Hydrolases"/>
    <property type="match status" value="1"/>
</dbReference>
<protein>
    <submittedName>
        <fullName evidence="4">Alpha/beta fold hydrolase</fullName>
    </submittedName>
    <submittedName>
        <fullName evidence="3">Alpha/beta hydrolase</fullName>
    </submittedName>
</protein>
<name>A0A8T7M415_9CHLR</name>
<dbReference type="GO" id="GO:0016787">
    <property type="term" value="F:hydrolase activity"/>
    <property type="evidence" value="ECO:0007669"/>
    <property type="project" value="UniProtKB-KW"/>
</dbReference>
<gene>
    <name evidence="3" type="ORF">HXX08_13220</name>
    <name evidence="4" type="ORF">OZ401_004701</name>
</gene>
<feature type="signal peptide" evidence="1">
    <location>
        <begin position="1"/>
        <end position="23"/>
    </location>
</feature>
<dbReference type="Proteomes" id="UP000521676">
    <property type="component" value="Unassembled WGS sequence"/>
</dbReference>
<reference evidence="4" key="2">
    <citation type="journal article" date="2024" name="Nature">
        <title>Anoxygenic phototroph of the Chloroflexota uses a type I reaction centre.</title>
        <authorList>
            <person name="Tsuji J.M."/>
            <person name="Shaw N.A."/>
            <person name="Nagashima S."/>
            <person name="Venkiteswaran J.J."/>
            <person name="Schiff S.L."/>
            <person name="Watanabe T."/>
            <person name="Fukui M."/>
            <person name="Hanada S."/>
            <person name="Tank M."/>
            <person name="Neufeld J.D."/>
        </authorList>
    </citation>
    <scope>NUCLEOTIDE SEQUENCE</scope>
    <source>
        <strain evidence="4">L227-S17</strain>
        <plasmid evidence="4 6">unnamed1</plasmid>
    </source>
</reference>
<sequence length="304" mass="33746">MWKKIAGGAVAGVALFGASSLGAANYLVSKIVAPTALNQAEKYNFTPYELDSEYEEVLFPTANGRLLSGWYLPHFGESRVIITVHGHRGRKEDMLGISTFLWKAGFNVLMFDCRGHGLERRSDEIITLGHGELEDFLAAVAFVRTRFAEEGSRKPIIGALGGSLGAAVVLVGASKDPDIQAVWADSSFASRQEVIAHNWTATSHLPERPVMDLANLMFKFRTGKALVDFSPLAEISKMVPRPIFFMHALDDATTPVSHVHRLYAAALGPKELWLEDGIGHCGIYFKYRKEYRQRAIEFFKTWLL</sequence>
<dbReference type="Pfam" id="PF12697">
    <property type="entry name" value="Abhydrolase_6"/>
    <property type="match status" value="1"/>
</dbReference>
<feature type="chain" id="PRO_5035819712" evidence="1">
    <location>
        <begin position="24"/>
        <end position="304"/>
    </location>
</feature>
<dbReference type="AlphaFoldDB" id="A0A8T7M415"/>
<dbReference type="InterPro" id="IPR029058">
    <property type="entry name" value="AB_hydrolase_fold"/>
</dbReference>
<keyword evidence="6" id="KW-1185">Reference proteome</keyword>
<dbReference type="InterPro" id="IPR052920">
    <property type="entry name" value="DNA-binding_regulatory"/>
</dbReference>
<dbReference type="EMBL" id="CP128401">
    <property type="protein sequence ID" value="WJW70193.1"/>
    <property type="molecule type" value="Genomic_DNA"/>
</dbReference>
<dbReference type="RefSeq" id="WP_341472070.1">
    <property type="nucleotide sequence ID" value="NZ_CP128401.1"/>
</dbReference>
<dbReference type="Proteomes" id="UP001431572">
    <property type="component" value="Plasmid unnamed1"/>
</dbReference>
<dbReference type="Gene3D" id="3.40.50.1820">
    <property type="entry name" value="alpha/beta hydrolase"/>
    <property type="match status" value="1"/>
</dbReference>
<dbReference type="InterPro" id="IPR000073">
    <property type="entry name" value="AB_hydrolase_1"/>
</dbReference>
<feature type="domain" description="AB hydrolase-1" evidence="2">
    <location>
        <begin position="82"/>
        <end position="281"/>
    </location>
</feature>